<dbReference type="PANTHER" id="PTHR10628">
    <property type="entry name" value="SIALIDASE"/>
    <property type="match status" value="1"/>
</dbReference>
<dbReference type="InterPro" id="IPR026856">
    <property type="entry name" value="Sialidase_fam"/>
</dbReference>
<dbReference type="EC" id="3.2.1.18" evidence="3"/>
<comment type="catalytic activity">
    <reaction evidence="1">
        <text>Hydrolysis of alpha-(2-&gt;3)-, alpha-(2-&gt;6)-, alpha-(2-&gt;8)- glycosidic linkages of terminal sialic acid residues in oligosaccharides, glycoproteins, glycolipids, colominic acid and synthetic substrates.</text>
        <dbReference type="EC" id="3.2.1.18"/>
    </reaction>
</comment>
<evidence type="ECO:0000256" key="2">
    <source>
        <dbReference type="ARBA" id="ARBA00009348"/>
    </source>
</evidence>
<dbReference type="InterPro" id="IPR011040">
    <property type="entry name" value="Sialidase"/>
</dbReference>
<evidence type="ECO:0000313" key="7">
    <source>
        <dbReference type="RefSeq" id="XP_019638047.1"/>
    </source>
</evidence>
<dbReference type="RefSeq" id="XP_019638047.1">
    <property type="nucleotide sequence ID" value="XM_019782488.1"/>
</dbReference>
<dbReference type="OrthoDB" id="2739686at2759"/>
<dbReference type="InterPro" id="IPR036278">
    <property type="entry name" value="Sialidase_sf"/>
</dbReference>
<dbReference type="Pfam" id="PF13088">
    <property type="entry name" value="BNR_2"/>
    <property type="match status" value="1"/>
</dbReference>
<sequence length="426" mass="46920">MATAMDVEVVFSQGQQGYHTFRIPALVYHDGVFLAFCEARKDTYKDWGPMDIVLKRGVQQEGGGLEWSDVQTVCCVPDKRCMNPTPIVDRTNGTIHLLFGTIPPQVTEHDMIRDGVHQIRLCIVKSKDNGVTWTEPEDLTDKVLGKENPQWACFALAPGHGIQLKSGRLVAPGNHMVKKSSTHAEAPRPRSSPPSWFRRTLELVGWFLFSRDFLQGGVARSFVVFSDDHGETWQLGGKVPESPENLHTSECQAVEIVKKDGSSSLCLNIRTLGPHARRQQSFSEDGGLTFSPGQLVDELVEPCKTGPMMPTVKNYGGCQGSVVAATPPSNLRPEGSEFKNWVLFANPNHLSLRENMSLKVSKDGCRTWSPGLVLHKGPSAYSDLATYEEGGAVKVACLFEKGQEHPYETISLQRMSLEDVVKGTSG</sequence>
<dbReference type="GO" id="GO:0009313">
    <property type="term" value="P:oligosaccharide catabolic process"/>
    <property type="evidence" value="ECO:0007669"/>
    <property type="project" value="TreeGrafter"/>
</dbReference>
<dbReference type="GO" id="GO:0005737">
    <property type="term" value="C:cytoplasm"/>
    <property type="evidence" value="ECO:0007669"/>
    <property type="project" value="TreeGrafter"/>
</dbReference>
<dbReference type="GO" id="GO:0004308">
    <property type="term" value="F:exo-alpha-sialidase activity"/>
    <property type="evidence" value="ECO:0007669"/>
    <property type="project" value="UniProtKB-EC"/>
</dbReference>
<dbReference type="KEGG" id="bbel:109480302"/>
<keyword evidence="6" id="KW-1185">Reference proteome</keyword>
<evidence type="ECO:0000256" key="3">
    <source>
        <dbReference type="ARBA" id="ARBA00012733"/>
    </source>
</evidence>
<dbReference type="CDD" id="cd15482">
    <property type="entry name" value="Sialidase_non-viral"/>
    <property type="match status" value="1"/>
</dbReference>
<dbReference type="SUPFAM" id="SSF50939">
    <property type="entry name" value="Sialidases"/>
    <property type="match status" value="1"/>
</dbReference>
<proteinExistence type="inferred from homology"/>
<dbReference type="Gene3D" id="2.120.10.10">
    <property type="match status" value="2"/>
</dbReference>
<evidence type="ECO:0000256" key="1">
    <source>
        <dbReference type="ARBA" id="ARBA00000427"/>
    </source>
</evidence>
<evidence type="ECO:0000259" key="5">
    <source>
        <dbReference type="Pfam" id="PF13088"/>
    </source>
</evidence>
<name>A0A6P5A4B2_BRABE</name>
<protein>
    <recommendedName>
        <fullName evidence="3">exo-alpha-sialidase</fullName>
        <ecNumber evidence="3">3.2.1.18</ecNumber>
    </recommendedName>
</protein>
<feature type="domain" description="Sialidase" evidence="5">
    <location>
        <begin position="48"/>
        <end position="390"/>
    </location>
</feature>
<comment type="similarity">
    <text evidence="2">Belongs to the glycosyl hydrolase 33 family.</text>
</comment>
<dbReference type="AlphaFoldDB" id="A0A6P5A4B2"/>
<keyword evidence="4" id="KW-0442">Lipid degradation</keyword>
<evidence type="ECO:0000313" key="6">
    <source>
        <dbReference type="Proteomes" id="UP000515135"/>
    </source>
</evidence>
<keyword evidence="4" id="KW-0443">Lipid metabolism</keyword>
<dbReference type="GeneID" id="109480302"/>
<dbReference type="GO" id="GO:0016020">
    <property type="term" value="C:membrane"/>
    <property type="evidence" value="ECO:0007669"/>
    <property type="project" value="TreeGrafter"/>
</dbReference>
<dbReference type="GO" id="GO:0006689">
    <property type="term" value="P:ganglioside catabolic process"/>
    <property type="evidence" value="ECO:0007669"/>
    <property type="project" value="TreeGrafter"/>
</dbReference>
<organism evidence="6 7">
    <name type="scientific">Branchiostoma belcheri</name>
    <name type="common">Amphioxus</name>
    <dbReference type="NCBI Taxonomy" id="7741"/>
    <lineage>
        <taxon>Eukaryota</taxon>
        <taxon>Metazoa</taxon>
        <taxon>Chordata</taxon>
        <taxon>Cephalochordata</taxon>
        <taxon>Leptocardii</taxon>
        <taxon>Amphioxiformes</taxon>
        <taxon>Branchiostomatidae</taxon>
        <taxon>Branchiostoma</taxon>
    </lineage>
</organism>
<reference evidence="7" key="1">
    <citation type="submission" date="2025-08" db="UniProtKB">
        <authorList>
            <consortium name="RefSeq"/>
        </authorList>
    </citation>
    <scope>IDENTIFICATION</scope>
    <source>
        <tissue evidence="7">Gonad</tissue>
    </source>
</reference>
<dbReference type="Proteomes" id="UP000515135">
    <property type="component" value="Unplaced"/>
</dbReference>
<gene>
    <name evidence="7" type="primary">LOC109480302</name>
</gene>
<accession>A0A6P5A4B2</accession>
<evidence type="ECO:0000256" key="4">
    <source>
        <dbReference type="ARBA" id="ARBA00022963"/>
    </source>
</evidence>
<dbReference type="PANTHER" id="PTHR10628:SF30">
    <property type="entry name" value="EXO-ALPHA-SIALIDASE"/>
    <property type="match status" value="1"/>
</dbReference>